<name>A0A9N9G180_9GLOM</name>
<accession>A0A9N9G180</accession>
<reference evidence="2" key="1">
    <citation type="submission" date="2021-06" db="EMBL/GenBank/DDBJ databases">
        <authorList>
            <person name="Kallberg Y."/>
            <person name="Tangrot J."/>
            <person name="Rosling A."/>
        </authorList>
    </citation>
    <scope>NUCLEOTIDE SEQUENCE</scope>
    <source>
        <strain evidence="2">CL551</strain>
    </source>
</reference>
<protein>
    <submittedName>
        <fullName evidence="2">2732_t:CDS:1</fullName>
    </submittedName>
</protein>
<sequence length="255" mass="28905">MTRFSKAKSNDESEEESHQPNEDRKGKVVPESTMMKKGYLRTKMNSQVQGSECDDDDMPSLKRMSIYVIKQKPNIKGRVKDLDLNDNKAESDSKNVKDYYAKCFGLFGEDKSTKGKIAPKSGPVQESYPRVNVKFEPRKLRCNHDDTFLLKGIMSAIVDKEREIGSGSQLEQSRKITQTHNIIDKKHNLEFMCAIRYNGKKGYKSLNTNNPAMIKEIKNELGIMISNGNSNLDVCTIESPCDIQPSDTPPPWKTC</sequence>
<proteinExistence type="predicted"/>
<feature type="compositionally biased region" description="Basic and acidic residues" evidence="1">
    <location>
        <begin position="8"/>
        <end position="28"/>
    </location>
</feature>
<evidence type="ECO:0000313" key="3">
    <source>
        <dbReference type="Proteomes" id="UP000789342"/>
    </source>
</evidence>
<dbReference type="EMBL" id="CAJVPV010004676">
    <property type="protein sequence ID" value="CAG8577582.1"/>
    <property type="molecule type" value="Genomic_DNA"/>
</dbReference>
<comment type="caution">
    <text evidence="2">The sequence shown here is derived from an EMBL/GenBank/DDBJ whole genome shotgun (WGS) entry which is preliminary data.</text>
</comment>
<feature type="region of interest" description="Disordered" evidence="1">
    <location>
        <begin position="1"/>
        <end position="57"/>
    </location>
</feature>
<gene>
    <name evidence="2" type="ORF">AMORRO_LOCUS6763</name>
</gene>
<evidence type="ECO:0000256" key="1">
    <source>
        <dbReference type="SAM" id="MobiDB-lite"/>
    </source>
</evidence>
<dbReference type="Proteomes" id="UP000789342">
    <property type="component" value="Unassembled WGS sequence"/>
</dbReference>
<evidence type="ECO:0000313" key="2">
    <source>
        <dbReference type="EMBL" id="CAG8577582.1"/>
    </source>
</evidence>
<organism evidence="2 3">
    <name type="scientific">Acaulospora morrowiae</name>
    <dbReference type="NCBI Taxonomy" id="94023"/>
    <lineage>
        <taxon>Eukaryota</taxon>
        <taxon>Fungi</taxon>
        <taxon>Fungi incertae sedis</taxon>
        <taxon>Mucoromycota</taxon>
        <taxon>Glomeromycotina</taxon>
        <taxon>Glomeromycetes</taxon>
        <taxon>Diversisporales</taxon>
        <taxon>Acaulosporaceae</taxon>
        <taxon>Acaulospora</taxon>
    </lineage>
</organism>
<dbReference type="AlphaFoldDB" id="A0A9N9G180"/>
<keyword evidence="3" id="KW-1185">Reference proteome</keyword>